<evidence type="ECO:0000313" key="3">
    <source>
        <dbReference type="Proteomes" id="UP000706926"/>
    </source>
</evidence>
<feature type="compositionally biased region" description="Polar residues" evidence="1">
    <location>
        <begin position="194"/>
        <end position="217"/>
    </location>
</feature>
<organism evidence="2 3">
    <name type="scientific">Paenibacillus lactis</name>
    <dbReference type="NCBI Taxonomy" id="228574"/>
    <lineage>
        <taxon>Bacteria</taxon>
        <taxon>Bacillati</taxon>
        <taxon>Bacillota</taxon>
        <taxon>Bacilli</taxon>
        <taxon>Bacillales</taxon>
        <taxon>Paenibacillaceae</taxon>
        <taxon>Paenibacillus</taxon>
    </lineage>
</organism>
<feature type="compositionally biased region" description="Basic and acidic residues" evidence="1">
    <location>
        <begin position="265"/>
        <end position="287"/>
    </location>
</feature>
<reference evidence="2 3" key="1">
    <citation type="submission" date="2021-03" db="EMBL/GenBank/DDBJ databases">
        <title>Genomic Encyclopedia of Type Strains, Phase IV (KMG-IV): sequencing the most valuable type-strain genomes for metagenomic binning, comparative biology and taxonomic classification.</title>
        <authorList>
            <person name="Goeker M."/>
        </authorList>
    </citation>
    <scope>NUCLEOTIDE SEQUENCE [LARGE SCALE GENOMIC DNA]</scope>
    <source>
        <strain evidence="2 3">DSM 15596</strain>
    </source>
</reference>
<proteinExistence type="predicted"/>
<dbReference type="Proteomes" id="UP000706926">
    <property type="component" value="Unassembled WGS sequence"/>
</dbReference>
<evidence type="ECO:0000313" key="2">
    <source>
        <dbReference type="EMBL" id="MBP1893149.1"/>
    </source>
</evidence>
<keyword evidence="3" id="KW-1185">Reference proteome</keyword>
<feature type="region of interest" description="Disordered" evidence="1">
    <location>
        <begin position="258"/>
        <end position="415"/>
    </location>
</feature>
<dbReference type="InterPro" id="IPR008983">
    <property type="entry name" value="Tumour_necrosis_fac-like_dom"/>
</dbReference>
<feature type="compositionally biased region" description="Basic and acidic residues" evidence="1">
    <location>
        <begin position="157"/>
        <end position="171"/>
    </location>
</feature>
<dbReference type="GeneID" id="95404253"/>
<name>A0ABS4FA64_9BACL</name>
<comment type="caution">
    <text evidence="2">The sequence shown here is derived from an EMBL/GenBank/DDBJ whole genome shotgun (WGS) entry which is preliminary data.</text>
</comment>
<gene>
    <name evidence="2" type="ORF">J2Z18_002251</name>
</gene>
<dbReference type="RefSeq" id="WP_007132097.1">
    <property type="nucleotide sequence ID" value="NZ_BOSA01000025.1"/>
</dbReference>
<evidence type="ECO:0000256" key="1">
    <source>
        <dbReference type="SAM" id="MobiDB-lite"/>
    </source>
</evidence>
<protein>
    <submittedName>
        <fullName evidence="2">Uncharacterized protein</fullName>
    </submittedName>
</protein>
<accession>A0ABS4FA64</accession>
<dbReference type="NCBIfam" id="NF033172">
    <property type="entry name" value="N_to_GlyXaaXaa"/>
    <property type="match status" value="1"/>
</dbReference>
<feature type="compositionally biased region" description="Polar residues" evidence="1">
    <location>
        <begin position="333"/>
        <end position="342"/>
    </location>
</feature>
<sequence>MRGRRNGGRLRAGIQEVGTGTIRVRKAQLTQYITLTEQIAGLLNAFAQQPEYEDFTRIKTTLQSLNELVSGMGFTSKERRVFRQSVQQVATIPNTNNLPHIWTRIDAVLALIRSYGERIGVGEVIIQALTGLQDVAPGEGMSGTDQAEPVNLTNPSRLDRTAADKEAEQGTRMRLSAVVQEMDEQPGRFDDDSSQQPALPKQSTEEMYTLQQPNESETVSERLDQQLMSGAHAHAGEIAEQDKQANAPETAPHALLPAARTSSEAARKDTVQEHPEGLQRRHEKEPGIADGQGRTAAIGMSGPTVPEGKTLPVAPTEPEEGSGEEEARTTETVSPAPQQGPGSASGGAVNRPVAVTGSAGLNRPAGASESIEDAESTRASSSRGPHGQKSETDQANPARIEATGPAGSGVSDPVVGGTVLYTGDGGSQHVMPHSPVAFTASTLQGVSFNGTDSLTIRSAGFYYLEWRISLPPGQTAPSSFGIVIDGNKSGTAGLSSNSGKALVSGSAVLNCSVGNTLALYNRSEAAVTVKASQLSISKIRN</sequence>
<dbReference type="Gene3D" id="2.60.120.40">
    <property type="match status" value="1"/>
</dbReference>
<dbReference type="EMBL" id="JAGGKI010000005">
    <property type="protein sequence ID" value="MBP1893149.1"/>
    <property type="molecule type" value="Genomic_DNA"/>
</dbReference>
<feature type="region of interest" description="Disordered" evidence="1">
    <location>
        <begin position="137"/>
        <end position="220"/>
    </location>
</feature>
<dbReference type="InterPro" id="IPR048009">
    <property type="entry name" value="NGRR_dom"/>
</dbReference>